<evidence type="ECO:0000256" key="5">
    <source>
        <dbReference type="SAM" id="Phobius"/>
    </source>
</evidence>
<keyword evidence="3 5" id="KW-1133">Transmembrane helix</keyword>
<keyword evidence="2 5" id="KW-0812">Transmembrane</keyword>
<dbReference type="AlphaFoldDB" id="A0A7J5C048"/>
<dbReference type="Proteomes" id="UP000467240">
    <property type="component" value="Unassembled WGS sequence"/>
</dbReference>
<dbReference type="SUPFAM" id="SSF144091">
    <property type="entry name" value="Rhomboid-like"/>
    <property type="match status" value="1"/>
</dbReference>
<gene>
    <name evidence="6" type="ORF">F8O01_02825</name>
</gene>
<evidence type="ECO:0000313" key="7">
    <source>
        <dbReference type="Proteomes" id="UP000467240"/>
    </source>
</evidence>
<protein>
    <submittedName>
        <fullName evidence="6">Uncharacterized protein</fullName>
    </submittedName>
</protein>
<name>A0A7J5C048_9MICO</name>
<organism evidence="6 7">
    <name type="scientific">Pseudoclavibacter chungangensis</name>
    <dbReference type="NCBI Taxonomy" id="587635"/>
    <lineage>
        <taxon>Bacteria</taxon>
        <taxon>Bacillati</taxon>
        <taxon>Actinomycetota</taxon>
        <taxon>Actinomycetes</taxon>
        <taxon>Micrococcales</taxon>
        <taxon>Microbacteriaceae</taxon>
        <taxon>Pseudoclavibacter</taxon>
    </lineage>
</organism>
<dbReference type="GO" id="GO:0016020">
    <property type="term" value="C:membrane"/>
    <property type="evidence" value="ECO:0007669"/>
    <property type="project" value="UniProtKB-SubCell"/>
</dbReference>
<feature type="transmembrane region" description="Helical" evidence="5">
    <location>
        <begin position="74"/>
        <end position="95"/>
    </location>
</feature>
<keyword evidence="4 5" id="KW-0472">Membrane</keyword>
<feature type="transmembrane region" description="Helical" evidence="5">
    <location>
        <begin position="133"/>
        <end position="151"/>
    </location>
</feature>
<reference evidence="6 7" key="1">
    <citation type="submission" date="2019-09" db="EMBL/GenBank/DDBJ databases">
        <title>Phylogeny of genus Pseudoclavibacter and closely related genus.</title>
        <authorList>
            <person name="Li Y."/>
        </authorList>
    </citation>
    <scope>NUCLEOTIDE SEQUENCE [LARGE SCALE GENOMIC DNA]</scope>
    <source>
        <strain evidence="6 7">DSM 23821</strain>
    </source>
</reference>
<feature type="transmembrane region" description="Helical" evidence="5">
    <location>
        <begin position="185"/>
        <end position="205"/>
    </location>
</feature>
<dbReference type="EMBL" id="WBJZ01000003">
    <property type="protein sequence ID" value="KAB1660279.1"/>
    <property type="molecule type" value="Genomic_DNA"/>
</dbReference>
<comment type="caution">
    <text evidence="6">The sequence shown here is derived from an EMBL/GenBank/DDBJ whole genome shotgun (WGS) entry which is preliminary data.</text>
</comment>
<accession>A0A7J5C048</accession>
<sequence>MLVAMVTAVLGAATVLSPVLAREFAFAPFTLTSSPWRIVTGLFVIPGFGYVALVLVIVPLWFAASGHEHRRGTLSMLVVLALGGIAGFTLLFAVTGSSDPTWTLASGTLAAGIAALAVSACWPHPRHVGWRPWFGVGIALTGVLSMTLLGVIPAWQVVGGLVMGCLLEAVYAFSPKPQRHPLPLFIGLGAGVLVVVLTLVAVLFLRG</sequence>
<dbReference type="InterPro" id="IPR035952">
    <property type="entry name" value="Rhomboid-like_sf"/>
</dbReference>
<evidence type="ECO:0000256" key="4">
    <source>
        <dbReference type="ARBA" id="ARBA00023136"/>
    </source>
</evidence>
<proteinExistence type="predicted"/>
<feature type="transmembrane region" description="Helical" evidence="5">
    <location>
        <begin position="37"/>
        <end position="62"/>
    </location>
</feature>
<evidence type="ECO:0000256" key="2">
    <source>
        <dbReference type="ARBA" id="ARBA00022692"/>
    </source>
</evidence>
<keyword evidence="7" id="KW-1185">Reference proteome</keyword>
<evidence type="ECO:0000256" key="3">
    <source>
        <dbReference type="ARBA" id="ARBA00022989"/>
    </source>
</evidence>
<comment type="subcellular location">
    <subcellularLocation>
        <location evidence="1">Membrane</location>
        <topology evidence="1">Multi-pass membrane protein</topology>
    </subcellularLocation>
</comment>
<evidence type="ECO:0000313" key="6">
    <source>
        <dbReference type="EMBL" id="KAB1660279.1"/>
    </source>
</evidence>
<feature type="transmembrane region" description="Helical" evidence="5">
    <location>
        <begin position="101"/>
        <end position="121"/>
    </location>
</feature>
<evidence type="ECO:0000256" key="1">
    <source>
        <dbReference type="ARBA" id="ARBA00004141"/>
    </source>
</evidence>
<dbReference type="RefSeq" id="WP_158039379.1">
    <property type="nucleotide sequence ID" value="NZ_JACCFV010000001.1"/>
</dbReference>